<dbReference type="Gene3D" id="1.25.40.10">
    <property type="entry name" value="Tetratricopeptide repeat domain"/>
    <property type="match status" value="3"/>
</dbReference>
<feature type="signal peptide" evidence="3">
    <location>
        <begin position="1"/>
        <end position="20"/>
    </location>
</feature>
<dbReference type="Proteomes" id="UP000763088">
    <property type="component" value="Unassembled WGS sequence"/>
</dbReference>
<protein>
    <submittedName>
        <fullName evidence="4">Tetratricopeptide repeat protein</fullName>
    </submittedName>
</protein>
<dbReference type="InterPro" id="IPR019734">
    <property type="entry name" value="TPR_rpt"/>
</dbReference>
<organism evidence="4 5">
    <name type="scientific">Xylanibacter ruminicola</name>
    <name type="common">Prevotella ruminicola</name>
    <dbReference type="NCBI Taxonomy" id="839"/>
    <lineage>
        <taxon>Bacteria</taxon>
        <taxon>Pseudomonadati</taxon>
        <taxon>Bacteroidota</taxon>
        <taxon>Bacteroidia</taxon>
        <taxon>Bacteroidales</taxon>
        <taxon>Prevotellaceae</taxon>
        <taxon>Xylanibacter</taxon>
    </lineage>
</organism>
<evidence type="ECO:0000256" key="2">
    <source>
        <dbReference type="SAM" id="MobiDB-lite"/>
    </source>
</evidence>
<dbReference type="Pfam" id="PF12895">
    <property type="entry name" value="ANAPC3"/>
    <property type="match status" value="1"/>
</dbReference>
<reference evidence="4" key="1">
    <citation type="submission" date="2019-04" db="EMBL/GenBank/DDBJ databases">
        <title>Evolution of Biomass-Degrading Anaerobic Consortia Revealed by Metagenomics.</title>
        <authorList>
            <person name="Peng X."/>
        </authorList>
    </citation>
    <scope>NUCLEOTIDE SEQUENCE</scope>
    <source>
        <strain evidence="4">SIG141</strain>
    </source>
</reference>
<gene>
    <name evidence="4" type="ORF">E7102_10225</name>
</gene>
<dbReference type="SUPFAM" id="SSF81901">
    <property type="entry name" value="HCP-like"/>
    <property type="match status" value="1"/>
</dbReference>
<feature type="chain" id="PRO_5036749780" evidence="3">
    <location>
        <begin position="21"/>
        <end position="410"/>
    </location>
</feature>
<accession>A0A928BVN3</accession>
<dbReference type="PROSITE" id="PS50005">
    <property type="entry name" value="TPR"/>
    <property type="match status" value="1"/>
</dbReference>
<keyword evidence="1" id="KW-0802">TPR repeat</keyword>
<evidence type="ECO:0000256" key="3">
    <source>
        <dbReference type="SAM" id="SignalP"/>
    </source>
</evidence>
<dbReference type="Pfam" id="PF13174">
    <property type="entry name" value="TPR_6"/>
    <property type="match status" value="1"/>
</dbReference>
<dbReference type="EMBL" id="SUYD01000012">
    <property type="protein sequence ID" value="MBE6266830.1"/>
    <property type="molecule type" value="Genomic_DNA"/>
</dbReference>
<proteinExistence type="predicted"/>
<dbReference type="SMART" id="SM00028">
    <property type="entry name" value="TPR"/>
    <property type="match status" value="5"/>
</dbReference>
<feature type="repeat" description="TPR" evidence="1">
    <location>
        <begin position="310"/>
        <end position="343"/>
    </location>
</feature>
<dbReference type="AlphaFoldDB" id="A0A928BVN3"/>
<sequence length="410" mass="46606">MKLILSFITLALLAVSPARGESVDSLKICMQAGDSCMQEFNTFEALKYYQKAYDLAKARSQNRAKENLGLPLEHLEKLPKERQDEIIERLKHSAEQSAIVDCAVQMKLADCYYKRANYGKSADLLKTIPEDSLSHESFRQLAFSYQKQGDNDSFIYWAQQLVARFPMDGEVVAGLTNGYTKANQPEKGVICGLKYSLKDSTNILVNRALGDAWFVSRNFTAAGLMYERLMEQGDSIFNTIYSAGMCYSQIQDLNRAYKYLQLALVKSGMQHFGCAYRLGIVCNDLHSYDEGLGYLDLALEIQKPDTAVMKAITLSQGEAYYLTKQYAKAVEAWKRHLEYNPGSVATYYNIASAYYYFLDDSQQSKAYLERFLQVARKEENPTPQLKDMIEKSEKLLRTTNFGSKAKPKRK</sequence>
<evidence type="ECO:0000256" key="1">
    <source>
        <dbReference type="PROSITE-ProRule" id="PRU00339"/>
    </source>
</evidence>
<evidence type="ECO:0000313" key="5">
    <source>
        <dbReference type="Proteomes" id="UP000763088"/>
    </source>
</evidence>
<dbReference type="InterPro" id="IPR011990">
    <property type="entry name" value="TPR-like_helical_dom_sf"/>
</dbReference>
<feature type="region of interest" description="Disordered" evidence="2">
    <location>
        <begin position="389"/>
        <end position="410"/>
    </location>
</feature>
<name>A0A928BVN3_XYLRU</name>
<comment type="caution">
    <text evidence="4">The sequence shown here is derived from an EMBL/GenBank/DDBJ whole genome shotgun (WGS) entry which is preliminary data.</text>
</comment>
<keyword evidence="3" id="KW-0732">Signal</keyword>
<evidence type="ECO:0000313" key="4">
    <source>
        <dbReference type="EMBL" id="MBE6266830.1"/>
    </source>
</evidence>
<dbReference type="SUPFAM" id="SSF48452">
    <property type="entry name" value="TPR-like"/>
    <property type="match status" value="1"/>
</dbReference>